<protein>
    <submittedName>
        <fullName evidence="1">Uncharacterized protein</fullName>
    </submittedName>
</protein>
<accession>A0A4R2JSJ9</accession>
<organism evidence="1 2">
    <name type="scientific">Actinocrispum wychmicini</name>
    <dbReference type="NCBI Taxonomy" id="1213861"/>
    <lineage>
        <taxon>Bacteria</taxon>
        <taxon>Bacillati</taxon>
        <taxon>Actinomycetota</taxon>
        <taxon>Actinomycetes</taxon>
        <taxon>Pseudonocardiales</taxon>
        <taxon>Pseudonocardiaceae</taxon>
        <taxon>Actinocrispum</taxon>
    </lineage>
</organism>
<evidence type="ECO:0000313" key="1">
    <source>
        <dbReference type="EMBL" id="TCO62077.1"/>
    </source>
</evidence>
<dbReference type="Proteomes" id="UP000295680">
    <property type="component" value="Unassembled WGS sequence"/>
</dbReference>
<proteinExistence type="predicted"/>
<dbReference type="OrthoDB" id="8593417at2"/>
<dbReference type="SUPFAM" id="SSF50998">
    <property type="entry name" value="Quinoprotein alcohol dehydrogenase-like"/>
    <property type="match status" value="1"/>
</dbReference>
<gene>
    <name evidence="1" type="ORF">EV192_102214</name>
</gene>
<dbReference type="RefSeq" id="WP_132113575.1">
    <property type="nucleotide sequence ID" value="NZ_SLWS01000002.1"/>
</dbReference>
<comment type="caution">
    <text evidence="1">The sequence shown here is derived from an EMBL/GenBank/DDBJ whole genome shotgun (WGS) entry which is preliminary data.</text>
</comment>
<keyword evidence="2" id="KW-1185">Reference proteome</keyword>
<dbReference type="EMBL" id="SLWS01000002">
    <property type="protein sequence ID" value="TCO62077.1"/>
    <property type="molecule type" value="Genomic_DNA"/>
</dbReference>
<name>A0A4R2JSJ9_9PSEU</name>
<evidence type="ECO:0000313" key="2">
    <source>
        <dbReference type="Proteomes" id="UP000295680"/>
    </source>
</evidence>
<reference evidence="1 2" key="1">
    <citation type="submission" date="2019-03" db="EMBL/GenBank/DDBJ databases">
        <title>Genomic Encyclopedia of Type Strains, Phase IV (KMG-IV): sequencing the most valuable type-strain genomes for metagenomic binning, comparative biology and taxonomic classification.</title>
        <authorList>
            <person name="Goeker M."/>
        </authorList>
    </citation>
    <scope>NUCLEOTIDE SEQUENCE [LARGE SCALE GENOMIC DNA]</scope>
    <source>
        <strain evidence="1 2">DSM 45934</strain>
    </source>
</reference>
<sequence>MTQLPAALAPWATALSTLEVAAAVALGPLLRTLDTMVSRYDNGTGQGDVFDGYSGITRHGIPERILMSEWALADEFPLEFLRRAAGNELLHMAPAYQNTRRRGRIAVLADTGPDQIGASRLVQLAALIVLHRRAQARGSELALGVLGDEAGRWREGDIAQLLLGWVSARRSTAPEADDVRRWSADLTAADEMWVLTGPRLARHLPGRPHTLVCAESAWDANGATAVKITLADADAELPLPGRNVAVRTLRGAAFRQAVETSSGGMRYPLFSSGGQQLIGRGKDLTEIRAVHVPQTKVRQYRFPGPVVAASYLGRRLVALCQTDDTLVARVIGKKLGGVDRISLSLKNISLDDAMFETLRPLYFDSGALLFNIDGKWWHAEPSGKLSSLISPTIAAVATGPVFDSPLRAYRTPTGVWVNGSQLNINPGSRVFLGGGLKAWSADGIEWALEHPDDVVTIEDGAQVIGLHRIDGKPTLITLSRAGLLVRAVRLGKVVTLSKWSAGITPPTVHPTKPWIAVEHSDGKVEVGDLQTGELLLRLRGDR</sequence>
<dbReference type="AlphaFoldDB" id="A0A4R2JSJ9"/>
<dbReference type="InterPro" id="IPR011047">
    <property type="entry name" value="Quinoprotein_ADH-like_sf"/>
</dbReference>